<gene>
    <name evidence="2" type="ORF">OKIOD_LOCUS15867</name>
</gene>
<evidence type="ECO:0000256" key="1">
    <source>
        <dbReference type="SAM" id="MobiDB-lite"/>
    </source>
</evidence>
<reference evidence="2 3" key="1">
    <citation type="submission" date="2021-04" db="EMBL/GenBank/DDBJ databases">
        <authorList>
            <person name="Bliznina A."/>
        </authorList>
    </citation>
    <scope>NUCLEOTIDE SEQUENCE [LARGE SCALE GENOMIC DNA]</scope>
</reference>
<dbReference type="EMBL" id="OU015567">
    <property type="protein sequence ID" value="CAG5112941.1"/>
    <property type="molecule type" value="Genomic_DNA"/>
</dbReference>
<evidence type="ECO:0000313" key="3">
    <source>
        <dbReference type="Proteomes" id="UP001158576"/>
    </source>
</evidence>
<name>A0ABN7T532_OIKDI</name>
<feature type="region of interest" description="Disordered" evidence="1">
    <location>
        <begin position="128"/>
        <end position="173"/>
    </location>
</feature>
<sequence>MMFGGGVPENLISRAGDASGIEMGNGERLAIEGPPVSMVATTTDATSSVGDKTDRTGRARSAKSHDASRIRTGLPNIRSYPVQKNHPAECTDPIPVTHDDVDKGILNMIERGIIPPAAHIQLLPSPITKGHSTATKSAEEESNYAPSGYFHEQHPNIKVDPNFTMSSDDYSKI</sequence>
<organism evidence="2 3">
    <name type="scientific">Oikopleura dioica</name>
    <name type="common">Tunicate</name>
    <dbReference type="NCBI Taxonomy" id="34765"/>
    <lineage>
        <taxon>Eukaryota</taxon>
        <taxon>Metazoa</taxon>
        <taxon>Chordata</taxon>
        <taxon>Tunicata</taxon>
        <taxon>Appendicularia</taxon>
        <taxon>Copelata</taxon>
        <taxon>Oikopleuridae</taxon>
        <taxon>Oikopleura</taxon>
    </lineage>
</organism>
<evidence type="ECO:0000313" key="2">
    <source>
        <dbReference type="EMBL" id="CAG5112941.1"/>
    </source>
</evidence>
<protein>
    <submittedName>
        <fullName evidence="2">Oidioi.mRNA.OKI2018_I69.chr2.g7102.t1.cds</fullName>
    </submittedName>
</protein>
<dbReference type="Proteomes" id="UP001158576">
    <property type="component" value="Chromosome 2"/>
</dbReference>
<proteinExistence type="predicted"/>
<feature type="compositionally biased region" description="Polar residues" evidence="1">
    <location>
        <begin position="163"/>
        <end position="173"/>
    </location>
</feature>
<feature type="compositionally biased region" description="Basic and acidic residues" evidence="1">
    <location>
        <begin position="51"/>
        <end position="68"/>
    </location>
</feature>
<feature type="region of interest" description="Disordered" evidence="1">
    <location>
        <begin position="43"/>
        <end position="68"/>
    </location>
</feature>
<accession>A0ABN7T532</accession>
<keyword evidence="3" id="KW-1185">Reference proteome</keyword>